<dbReference type="PANTHER" id="PTHR10509">
    <property type="entry name" value="O-METHYLTRANSFERASE-RELATED"/>
    <property type="match status" value="1"/>
</dbReference>
<dbReference type="GO" id="GO:0008171">
    <property type="term" value="F:O-methyltransferase activity"/>
    <property type="evidence" value="ECO:0007669"/>
    <property type="project" value="InterPro"/>
</dbReference>
<dbReference type="Gene3D" id="3.40.50.150">
    <property type="entry name" value="Vaccinia Virus protein VP39"/>
    <property type="match status" value="1"/>
</dbReference>
<dbReference type="InterPro" id="IPR002935">
    <property type="entry name" value="SAM_O-MeTrfase"/>
</dbReference>
<dbReference type="RefSeq" id="WP_145107203.1">
    <property type="nucleotide sequence ID" value="NZ_CP036349.1"/>
</dbReference>
<dbReference type="PANTHER" id="PTHR10509:SF14">
    <property type="entry name" value="CAFFEOYL-COA O-METHYLTRANSFERASE 3-RELATED"/>
    <property type="match status" value="1"/>
</dbReference>
<dbReference type="KEGG" id="bmei:Spa11_05930"/>
<dbReference type="CDD" id="cd02440">
    <property type="entry name" value="AdoMet_MTases"/>
    <property type="match status" value="1"/>
</dbReference>
<keyword evidence="1 4" id="KW-0489">Methyltransferase</keyword>
<accession>A0A518K3P7</accession>
<evidence type="ECO:0000313" key="4">
    <source>
        <dbReference type="EMBL" id="QDV72418.1"/>
    </source>
</evidence>
<sequence length="221" mass="23397">MSHEPWAAVDDYVAPRLAGHDNALSSALASSVAAGLPEIAVSPLQGQMLHVLAKSVGALKVLEVGTLGGYSTIWLARALPDGGRVVTLEADPHHATVAQSNLQNAGVIDSVDLRVGMAIDTLPQLEAEGAGPFDLVFIDADKPSIPEYFQWALKLTRPGSLIVVDNVVRRGKLADSESRDEDVLGCRRLIEMLEHEPRVTSTVVQTVGAKGHDGFALAVVL</sequence>
<dbReference type="InterPro" id="IPR050362">
    <property type="entry name" value="Cation-dep_OMT"/>
</dbReference>
<evidence type="ECO:0000256" key="2">
    <source>
        <dbReference type="ARBA" id="ARBA00022679"/>
    </source>
</evidence>
<dbReference type="InterPro" id="IPR029063">
    <property type="entry name" value="SAM-dependent_MTases_sf"/>
</dbReference>
<proteinExistence type="predicted"/>
<dbReference type="GO" id="GO:0032259">
    <property type="term" value="P:methylation"/>
    <property type="evidence" value="ECO:0007669"/>
    <property type="project" value="UniProtKB-KW"/>
</dbReference>
<evidence type="ECO:0000313" key="5">
    <source>
        <dbReference type="Proteomes" id="UP000316426"/>
    </source>
</evidence>
<name>A0A518K3P7_9BACT</name>
<dbReference type="Pfam" id="PF01596">
    <property type="entry name" value="Methyltransf_3"/>
    <property type="match status" value="1"/>
</dbReference>
<keyword evidence="5" id="KW-1185">Reference proteome</keyword>
<dbReference type="PROSITE" id="PS51682">
    <property type="entry name" value="SAM_OMT_I"/>
    <property type="match status" value="1"/>
</dbReference>
<keyword evidence="3" id="KW-0949">S-adenosyl-L-methionine</keyword>
<dbReference type="GO" id="GO:0008757">
    <property type="term" value="F:S-adenosylmethionine-dependent methyltransferase activity"/>
    <property type="evidence" value="ECO:0007669"/>
    <property type="project" value="TreeGrafter"/>
</dbReference>
<dbReference type="EC" id="2.1.1.-" evidence="4"/>
<protein>
    <submittedName>
        <fullName evidence="4">O-methyltransferase/MSMEI_4947</fullName>
        <ecNumber evidence="4">2.1.1.-</ecNumber>
    </submittedName>
</protein>
<evidence type="ECO:0000256" key="3">
    <source>
        <dbReference type="ARBA" id="ARBA00022691"/>
    </source>
</evidence>
<organism evidence="4 5">
    <name type="scientific">Botrimarina mediterranea</name>
    <dbReference type="NCBI Taxonomy" id="2528022"/>
    <lineage>
        <taxon>Bacteria</taxon>
        <taxon>Pseudomonadati</taxon>
        <taxon>Planctomycetota</taxon>
        <taxon>Planctomycetia</taxon>
        <taxon>Pirellulales</taxon>
        <taxon>Lacipirellulaceae</taxon>
        <taxon>Botrimarina</taxon>
    </lineage>
</organism>
<dbReference type="SUPFAM" id="SSF53335">
    <property type="entry name" value="S-adenosyl-L-methionine-dependent methyltransferases"/>
    <property type="match status" value="1"/>
</dbReference>
<dbReference type="EMBL" id="CP036349">
    <property type="protein sequence ID" value="QDV72418.1"/>
    <property type="molecule type" value="Genomic_DNA"/>
</dbReference>
<keyword evidence="2 4" id="KW-0808">Transferase</keyword>
<reference evidence="4 5" key="1">
    <citation type="submission" date="2019-02" db="EMBL/GenBank/DDBJ databases">
        <title>Deep-cultivation of Planctomycetes and their phenomic and genomic characterization uncovers novel biology.</title>
        <authorList>
            <person name="Wiegand S."/>
            <person name="Jogler M."/>
            <person name="Boedeker C."/>
            <person name="Pinto D."/>
            <person name="Vollmers J."/>
            <person name="Rivas-Marin E."/>
            <person name="Kohn T."/>
            <person name="Peeters S.H."/>
            <person name="Heuer A."/>
            <person name="Rast P."/>
            <person name="Oberbeckmann S."/>
            <person name="Bunk B."/>
            <person name="Jeske O."/>
            <person name="Meyerdierks A."/>
            <person name="Storesund J.E."/>
            <person name="Kallscheuer N."/>
            <person name="Luecker S."/>
            <person name="Lage O.M."/>
            <person name="Pohl T."/>
            <person name="Merkel B.J."/>
            <person name="Hornburger P."/>
            <person name="Mueller R.-W."/>
            <person name="Bruemmer F."/>
            <person name="Labrenz M."/>
            <person name="Spormann A.M."/>
            <person name="Op den Camp H."/>
            <person name="Overmann J."/>
            <person name="Amann R."/>
            <person name="Jetten M.S.M."/>
            <person name="Mascher T."/>
            <person name="Medema M.H."/>
            <person name="Devos D.P."/>
            <person name="Kaster A.-K."/>
            <person name="Ovreas L."/>
            <person name="Rohde M."/>
            <person name="Galperin M.Y."/>
            <person name="Jogler C."/>
        </authorList>
    </citation>
    <scope>NUCLEOTIDE SEQUENCE [LARGE SCALE GENOMIC DNA]</scope>
    <source>
        <strain evidence="4 5">Spa11</strain>
    </source>
</reference>
<dbReference type="AlphaFoldDB" id="A0A518K3P7"/>
<evidence type="ECO:0000256" key="1">
    <source>
        <dbReference type="ARBA" id="ARBA00022603"/>
    </source>
</evidence>
<dbReference type="Proteomes" id="UP000316426">
    <property type="component" value="Chromosome"/>
</dbReference>
<gene>
    <name evidence="4" type="ORF">Spa11_05930</name>
</gene>